<dbReference type="RefSeq" id="XP_040748838.1">
    <property type="nucleotide sequence ID" value="XM_040894305.1"/>
</dbReference>
<feature type="compositionally biased region" description="Polar residues" evidence="1">
    <location>
        <begin position="78"/>
        <end position="99"/>
    </location>
</feature>
<feature type="region of interest" description="Disordered" evidence="1">
    <location>
        <begin position="1"/>
        <end position="51"/>
    </location>
</feature>
<feature type="region of interest" description="Disordered" evidence="1">
    <location>
        <begin position="78"/>
        <end position="211"/>
    </location>
</feature>
<feature type="compositionally biased region" description="Low complexity" evidence="1">
    <location>
        <begin position="144"/>
        <end position="156"/>
    </location>
</feature>
<feature type="region of interest" description="Disordered" evidence="1">
    <location>
        <begin position="232"/>
        <end position="276"/>
    </location>
</feature>
<sequence>ILRTGFPTMSFTSPRSKRGSSDDSNGYSPPASPASTPSIVSLREREDLGRYSPRAVVAGRLGELAIRGDYPTTHSISSCSFEQTSAPLSAQTISPPSFSSDRDGFYDMPDLQPSTAIESQFNTTEGEALPGPVTGISPRHRNIKSPSKSPKKPSSSPRKKRIAPVPIKMRSARRSPPPPRIEAENPFTWNDSEITGHNPTDPTDDGYGINGIGFKPTAAIAWARSQKRQKQVAEWKNREAREARERRRERRDGNHEFDKIRTIQQGAIHKRVKFDV</sequence>
<accession>A0A2T5LMD6</accession>
<name>A0A2T5LMD6_9EURO</name>
<feature type="compositionally biased region" description="Polar residues" evidence="1">
    <location>
        <begin position="112"/>
        <end position="125"/>
    </location>
</feature>
<dbReference type="OrthoDB" id="5391950at2759"/>
<feature type="non-terminal residue" evidence="2">
    <location>
        <position position="1"/>
    </location>
</feature>
<evidence type="ECO:0000313" key="2">
    <source>
        <dbReference type="EMBL" id="PTU17446.1"/>
    </source>
</evidence>
<dbReference type="EMBL" id="MSFN02000010">
    <property type="protein sequence ID" value="PTU17446.1"/>
    <property type="molecule type" value="Genomic_DNA"/>
</dbReference>
<feature type="compositionally biased region" description="Polar residues" evidence="1">
    <location>
        <begin position="187"/>
        <end position="201"/>
    </location>
</feature>
<feature type="compositionally biased region" description="Basic and acidic residues" evidence="1">
    <location>
        <begin position="232"/>
        <end position="261"/>
    </location>
</feature>
<reference evidence="2 3" key="1">
    <citation type="journal article" date="2018" name="Proc. Natl. Acad. Sci. U.S.A.">
        <title>Linking secondary metabolites to gene clusters through genome sequencing of six diverse Aspergillus species.</title>
        <authorList>
            <person name="Kaerboelling I."/>
            <person name="Vesth T.C."/>
            <person name="Frisvad J.C."/>
            <person name="Nybo J.L."/>
            <person name="Theobald S."/>
            <person name="Kuo A."/>
            <person name="Bowyer P."/>
            <person name="Matsuda Y."/>
            <person name="Mondo S."/>
            <person name="Lyhne E.K."/>
            <person name="Kogle M.E."/>
            <person name="Clum A."/>
            <person name="Lipzen A."/>
            <person name="Salamov A."/>
            <person name="Ngan C.Y."/>
            <person name="Daum C."/>
            <person name="Chiniquy J."/>
            <person name="Barry K."/>
            <person name="LaButti K."/>
            <person name="Haridas S."/>
            <person name="Simmons B.A."/>
            <person name="Magnuson J.K."/>
            <person name="Mortensen U.H."/>
            <person name="Larsen T.O."/>
            <person name="Grigoriev I.V."/>
            <person name="Baker S.E."/>
            <person name="Andersen M.R."/>
        </authorList>
    </citation>
    <scope>NUCLEOTIDE SEQUENCE [LARGE SCALE GENOMIC DNA]</scope>
    <source>
        <strain evidence="2 3">IBT 24754</strain>
    </source>
</reference>
<proteinExistence type="predicted"/>
<protein>
    <submittedName>
        <fullName evidence="2">Uncharacterized protein</fullName>
    </submittedName>
</protein>
<gene>
    <name evidence="2" type="ORF">P175DRAFT_0445804</name>
</gene>
<dbReference type="Proteomes" id="UP000244073">
    <property type="component" value="Unassembled WGS sequence"/>
</dbReference>
<comment type="caution">
    <text evidence="2">The sequence shown here is derived from an EMBL/GenBank/DDBJ whole genome shotgun (WGS) entry which is preliminary data.</text>
</comment>
<dbReference type="GeneID" id="63811187"/>
<evidence type="ECO:0000256" key="1">
    <source>
        <dbReference type="SAM" id="MobiDB-lite"/>
    </source>
</evidence>
<dbReference type="AlphaFoldDB" id="A0A2T5LMD6"/>
<dbReference type="VEuPathDB" id="FungiDB:P175DRAFT_0445804"/>
<organism evidence="2 3">
    <name type="scientific">Aspergillus ochraceoroseus IBT 24754</name>
    <dbReference type="NCBI Taxonomy" id="1392256"/>
    <lineage>
        <taxon>Eukaryota</taxon>
        <taxon>Fungi</taxon>
        <taxon>Dikarya</taxon>
        <taxon>Ascomycota</taxon>
        <taxon>Pezizomycotina</taxon>
        <taxon>Eurotiomycetes</taxon>
        <taxon>Eurotiomycetidae</taxon>
        <taxon>Eurotiales</taxon>
        <taxon>Aspergillaceae</taxon>
        <taxon>Aspergillus</taxon>
        <taxon>Aspergillus subgen. Nidulantes</taxon>
    </lineage>
</organism>
<evidence type="ECO:0000313" key="3">
    <source>
        <dbReference type="Proteomes" id="UP000244073"/>
    </source>
</evidence>